<evidence type="ECO:0000313" key="1">
    <source>
        <dbReference type="EMBL" id="RUO51342.1"/>
    </source>
</evidence>
<sequence length="64" mass="7499">MSAEQQKRYSLLDISYWIKPKNKSVIRYWILVIGLNQKPKTLFAVGLNEERTANSQQRSRSSNN</sequence>
<dbReference type="AlphaFoldDB" id="A0A432XRM1"/>
<dbReference type="EMBL" id="PIPW01000005">
    <property type="protein sequence ID" value="RUO51342.1"/>
    <property type="molecule type" value="Genomic_DNA"/>
</dbReference>
<name>A0A432XRM1_9GAMM</name>
<dbReference type="Proteomes" id="UP000287198">
    <property type="component" value="Unassembled WGS sequence"/>
</dbReference>
<comment type="caution">
    <text evidence="1">The sequence shown here is derived from an EMBL/GenBank/DDBJ whole genome shotgun (WGS) entry which is preliminary data.</text>
</comment>
<proteinExistence type="predicted"/>
<reference evidence="2" key="1">
    <citation type="journal article" date="2018" name="Front. Microbiol.">
        <title>Genome-Based Analysis Reveals the Taxonomy and Diversity of the Family Idiomarinaceae.</title>
        <authorList>
            <person name="Liu Y."/>
            <person name="Lai Q."/>
            <person name="Shao Z."/>
        </authorList>
    </citation>
    <scope>NUCLEOTIDE SEQUENCE [LARGE SCALE GENOMIC DNA]</scope>
    <source>
        <strain evidence="2">BH195</strain>
    </source>
</reference>
<protein>
    <submittedName>
        <fullName evidence="1">Uncharacterized protein</fullName>
    </submittedName>
</protein>
<organism evidence="1 2">
    <name type="scientific">Pseudidiomarina halophila</name>
    <dbReference type="NCBI Taxonomy" id="1449799"/>
    <lineage>
        <taxon>Bacteria</taxon>
        <taxon>Pseudomonadati</taxon>
        <taxon>Pseudomonadota</taxon>
        <taxon>Gammaproteobacteria</taxon>
        <taxon>Alteromonadales</taxon>
        <taxon>Idiomarinaceae</taxon>
        <taxon>Pseudidiomarina</taxon>
    </lineage>
</organism>
<keyword evidence="2" id="KW-1185">Reference proteome</keyword>
<dbReference type="RefSeq" id="WP_126764514.1">
    <property type="nucleotide sequence ID" value="NZ_JBHLTZ010000002.1"/>
</dbReference>
<gene>
    <name evidence="1" type="ORF">CWI69_11690</name>
</gene>
<accession>A0A432XRM1</accession>
<evidence type="ECO:0000313" key="2">
    <source>
        <dbReference type="Proteomes" id="UP000287198"/>
    </source>
</evidence>